<accession>A0A1F5CD43</accession>
<gene>
    <name evidence="2" type="ORF">A3I30_01685</name>
</gene>
<dbReference type="AlphaFoldDB" id="A0A1F5CD43"/>
<dbReference type="EMBL" id="MEYV01000001">
    <property type="protein sequence ID" value="OGD40765.1"/>
    <property type="molecule type" value="Genomic_DNA"/>
</dbReference>
<dbReference type="PANTHER" id="PTHR12526">
    <property type="entry name" value="GLYCOSYLTRANSFERASE"/>
    <property type="match status" value="1"/>
</dbReference>
<comment type="caution">
    <text evidence="2">The sequence shown here is derived from an EMBL/GenBank/DDBJ whole genome shotgun (WGS) entry which is preliminary data.</text>
</comment>
<dbReference type="CDD" id="cd03801">
    <property type="entry name" value="GT4_PimA-like"/>
    <property type="match status" value="1"/>
</dbReference>
<organism evidence="2 3">
    <name type="scientific">Candidatus Azambacteria bacterium RIFCSPLOWO2_02_FULL_44_14</name>
    <dbReference type="NCBI Taxonomy" id="1797306"/>
    <lineage>
        <taxon>Bacteria</taxon>
        <taxon>Candidatus Azamiibacteriota</taxon>
    </lineage>
</organism>
<dbReference type="Proteomes" id="UP000177197">
    <property type="component" value="Unassembled WGS sequence"/>
</dbReference>
<feature type="domain" description="Glycosyl transferase family 1" evidence="1">
    <location>
        <begin position="272"/>
        <end position="340"/>
    </location>
</feature>
<sequence>MRVLFITLFSEISGSSRIMAYQFLPFLEKAGIEYRAESVYSDKFFKTQMGLEKAGKIKKQLNFIYYLFLGVLKRIYFSIESKNYNAVFVQRDSFPKSIYWLLIYMNPNVIYEFEDTFRETNPFLKRSFFHRILLNYQRSLYRNMVQKATLVVAANEYVAEEARAVNDRVAIICEPINTDLCRPAEFRRESDKVTLGWIGSPSTTVFLRSIAGVFPEIAKRHPNAQLKLVGAAPDFQVSGISLIKKEWSPQDELSDLRSFDIGLMPLADDPFYRGHLGHKMIQYMCVGIPVVASNTGLNPTVVKDNVNGFLANNEKEWIEKLSLLIEDYELRKKLGAAGREIAENRFSLKKNADILINCLKAVSKN</sequence>
<dbReference type="Pfam" id="PF00534">
    <property type="entry name" value="Glycos_transf_1"/>
    <property type="match status" value="1"/>
</dbReference>
<dbReference type="Gene3D" id="3.40.50.2000">
    <property type="entry name" value="Glycogen Phosphorylase B"/>
    <property type="match status" value="1"/>
</dbReference>
<reference evidence="2 3" key="1">
    <citation type="journal article" date="2016" name="Nat. Commun.">
        <title>Thousands of microbial genomes shed light on interconnected biogeochemical processes in an aquifer system.</title>
        <authorList>
            <person name="Anantharaman K."/>
            <person name="Brown C.T."/>
            <person name="Hug L.A."/>
            <person name="Sharon I."/>
            <person name="Castelle C.J."/>
            <person name="Probst A.J."/>
            <person name="Thomas B.C."/>
            <person name="Singh A."/>
            <person name="Wilkins M.J."/>
            <person name="Karaoz U."/>
            <person name="Brodie E.L."/>
            <person name="Williams K.H."/>
            <person name="Hubbard S.S."/>
            <person name="Banfield J.F."/>
        </authorList>
    </citation>
    <scope>NUCLEOTIDE SEQUENCE [LARGE SCALE GENOMIC DNA]</scope>
</reference>
<dbReference type="SUPFAM" id="SSF53756">
    <property type="entry name" value="UDP-Glycosyltransferase/glycogen phosphorylase"/>
    <property type="match status" value="1"/>
</dbReference>
<proteinExistence type="predicted"/>
<evidence type="ECO:0000313" key="2">
    <source>
        <dbReference type="EMBL" id="OGD40765.1"/>
    </source>
</evidence>
<dbReference type="GO" id="GO:0016757">
    <property type="term" value="F:glycosyltransferase activity"/>
    <property type="evidence" value="ECO:0007669"/>
    <property type="project" value="InterPro"/>
</dbReference>
<evidence type="ECO:0000259" key="1">
    <source>
        <dbReference type="Pfam" id="PF00534"/>
    </source>
</evidence>
<evidence type="ECO:0000313" key="3">
    <source>
        <dbReference type="Proteomes" id="UP000177197"/>
    </source>
</evidence>
<dbReference type="PANTHER" id="PTHR12526:SF630">
    <property type="entry name" value="GLYCOSYLTRANSFERASE"/>
    <property type="match status" value="1"/>
</dbReference>
<name>A0A1F5CD43_9BACT</name>
<dbReference type="InterPro" id="IPR001296">
    <property type="entry name" value="Glyco_trans_1"/>
</dbReference>
<protein>
    <recommendedName>
        <fullName evidence="1">Glycosyl transferase family 1 domain-containing protein</fullName>
    </recommendedName>
</protein>